<dbReference type="EMBL" id="JAULRT010000031">
    <property type="protein sequence ID" value="MDO3380700.1"/>
    <property type="molecule type" value="Genomic_DNA"/>
</dbReference>
<dbReference type="SUPFAM" id="SSF52317">
    <property type="entry name" value="Class I glutamine amidotransferase-like"/>
    <property type="match status" value="1"/>
</dbReference>
<comment type="caution">
    <text evidence="3">The sequence shown here is derived from an EMBL/GenBank/DDBJ whole genome shotgun (WGS) entry which is preliminary data.</text>
</comment>
<dbReference type="Pfam" id="PF06283">
    <property type="entry name" value="ThuA"/>
    <property type="match status" value="1"/>
</dbReference>
<evidence type="ECO:0000313" key="4">
    <source>
        <dbReference type="Proteomes" id="UP001168380"/>
    </source>
</evidence>
<dbReference type="InterPro" id="IPR000421">
    <property type="entry name" value="FA58C"/>
</dbReference>
<dbReference type="Pfam" id="PF00754">
    <property type="entry name" value="F5_F8_type_C"/>
    <property type="match status" value="5"/>
</dbReference>
<dbReference type="Gene3D" id="2.60.40.10">
    <property type="entry name" value="Immunoglobulins"/>
    <property type="match status" value="1"/>
</dbReference>
<organism evidence="3 4">
    <name type="scientific">Gilvimarinus algae</name>
    <dbReference type="NCBI Taxonomy" id="3058037"/>
    <lineage>
        <taxon>Bacteria</taxon>
        <taxon>Pseudomonadati</taxon>
        <taxon>Pseudomonadota</taxon>
        <taxon>Gammaproteobacteria</taxon>
        <taxon>Cellvibrionales</taxon>
        <taxon>Cellvibrionaceae</taxon>
        <taxon>Gilvimarinus</taxon>
    </lineage>
</organism>
<keyword evidence="1" id="KW-0732">Signal</keyword>
<dbReference type="InterPro" id="IPR011042">
    <property type="entry name" value="6-blade_b-propeller_TolB-like"/>
</dbReference>
<feature type="chain" id="PRO_5046549066" evidence="1">
    <location>
        <begin position="37"/>
        <end position="2065"/>
    </location>
</feature>
<dbReference type="SUPFAM" id="SSF50952">
    <property type="entry name" value="Soluble quinoprotein glucose dehydrogenase"/>
    <property type="match status" value="1"/>
</dbReference>
<reference evidence="3" key="1">
    <citation type="submission" date="2023-07" db="EMBL/GenBank/DDBJ databases">
        <title>Gilvimarinus algae sp. nov., isolated from the surface of Kelp.</title>
        <authorList>
            <person name="Sun Y.Y."/>
            <person name="Gong Y."/>
            <person name="Du Z.J."/>
        </authorList>
    </citation>
    <scope>NUCLEOTIDE SEQUENCE</scope>
    <source>
        <strain evidence="3">SDUM040014</strain>
    </source>
</reference>
<evidence type="ECO:0000256" key="1">
    <source>
        <dbReference type="SAM" id="SignalP"/>
    </source>
</evidence>
<protein>
    <submittedName>
        <fullName evidence="3">Discoidin domain-containing protein</fullName>
    </submittedName>
</protein>
<dbReference type="InterPro" id="IPR011041">
    <property type="entry name" value="Quinoprot_gluc/sorb_DH_b-prop"/>
</dbReference>
<dbReference type="PANTHER" id="PTHR40469">
    <property type="entry name" value="SECRETED GLYCOSYL HYDROLASE"/>
    <property type="match status" value="1"/>
</dbReference>
<feature type="domain" description="F5/8 type C" evidence="2">
    <location>
        <begin position="1374"/>
        <end position="1511"/>
    </location>
</feature>
<dbReference type="InterPro" id="IPR012938">
    <property type="entry name" value="Glc/Sorbosone_DH"/>
</dbReference>
<dbReference type="InterPro" id="IPR013783">
    <property type="entry name" value="Ig-like_fold"/>
</dbReference>
<sequence length="2065" mass="221006">MSLVACLPSFNRRWSRYLGAAALAAASVFGASLSTAQTVPDEADFQREVVAEGLDLPMEFEISDDGRVFIASKCGAVYAWDLDTGTPSQVSTVPNVRCVFEDGLLSVALDPNFTQNSYIYFQYTSPGSLTRVSRFRVNPDNTLDTGSESILLQWTTGDEAHGHMGGSLQFDTQGNLLITTGDNKAAGGYFQPSAQGTSGNTNDLRGKILRITPTEDGGYTIPPGNLFAGDALHRPEIYGMGFRNPFRLNIDPATNCLYVGDIGPDASTDSAEGPGGLDEINEMCSAGNYGWPWIIGYNQPYAGFDPNNIVNNASDNTGATNLPDSVGAIWTIRHQATMAGPVYRVDESIDNPFKLPAYYNGKLIFWDFNSSRFSTIDLASPDSPPVAEPFPINTQGFQGAIDVELDPRTHQLYVLQWGSGCCDKEPYGGGALYRFDYVGNRDQGTNVALSGFATASSDVAGNLAAYAIDGDPTTRWESEASDPQTLTVELAESTPIGSISILWEGAYSSRYLIEGSNDGQSWTPLAEELAGSGGTRLHIIDSAESYRFVRLTGTERGTGYGHSIFEFEVYAGENDEPEELTEYAYLNMPRTLDANFTGVPQLLSQTGAFTDTANLVPSENLIPFEPNSKLWSDRALKARWLSVPAERQINWHETDNWTYPQGTVAVKHFELPLVGDGPGLTKRLETRFIVMQANGRAYGVTYKWREDNSDAELLTAGLLEDIVVTREDGSSWTQTWAYPSPTECIDCHNANSSQILGLSTRQLNGEFNYPGSGSENQLVHWNNLGLFNPGFDNAQVGSFDKMVAITDTSASLQERVKSYLDTNCAHCHGTGNGGSQWDARYNTPLAEMRVVGEATTGIRNYLNYYGIENAEVVTPGAPHESILYIRDKSENPDDRMPPIGRALEHPEYIAVLEQWIDSLDGPVDPDPVLVSANASASASTVEGEYVADFATDGDPNTRWSSAFEDPQTLTVDLQEVYGVERIVLNWEAAYGSAYVIEGSLDGQSWEVVYSQTAGSGGVETLDNLSGNYRYLRLTGTERGTEWGYSLWEFEVYGGDPAPAATLAIDSPAVGQVYAGNTAVSLAVSVSDSGWFSGGAGYRYQLDGGTSVSVTNASAVNLGVLPAGTHQLQVQLVGATGNAVGDAQTVSFSVQAPAQAELVSEGKSVTVSSVEGDYVGALAVDGDPTTRWSSEFEDPQSIEVDLGEAYNLDRIELLWETAHASAYVIEGSATGSSWTELVNVTASTGGEEVHAGLAGSYRYIRLTGTARATEWGYSLFELQVWGSSGEVVPGLTITSPLAGQQFTEGDSIGVTASASDGSWFSAGRGMLVSVDGGAANFVAGATTSLGALPVGNHSINVQLADASGNAVGAMSSVNVEVNERTTNEAELLSLNKVVTTSEIEGDFIGANAVDGDLGTRWSSAHGEDNHYLQIDLGASYSIGRVELEWEAAYATGYRIEVSDDQDAWSEVYSTSSGDGGMDAVDVSASGRYVRLTGTARATPYGYSLWEMRVYGEGEVTPGADISIVSPADGASFDEGQAVSFSVAISDADWFTDGGSYRYTLDGNAPVERTNGAAVSLGALSVGSHTLEVSLSSGGSEVGESASITFYVSGGDTPVTPSPAQLSPVLATASSEQGGNLASYTIDGIYNSRWESESADPQTLELDMGESVYLTRVRLDWEAAYARAYRLEVSADGDDWTPIYSESSGDGGIDDIALNGEQGRYLRVYGTERATGYGYSLFEVEVFGLPADPSLALINVQSPANGASIAESDEVILSVSISDSSWLASGGAYRYRLDGGAPVTVNSLADINLGTLPTGRHTLAVTLVDSNGAEVSVPRTHSFTVNCGADCPNVLVFSKTSGFRHGSIPAGIAMVEAIANDYGYGFTASEDAALFTEAGLAQYDTIVFMNTTGDIFTDSQKAAFRSYIENGGGYVGSHSAADTEHSWEWYTDVLLAGAEFIHHGDGIPMARVEIEQQSDPLVSHIGSEWNLADEWYFWESSPRGVGNVQVLGNLDRSSYSSNYPVEDHPVIFKNTVGSGRVFYTAIGHVDANFSDPNMVEMMRKAIEWTSQ</sequence>
<dbReference type="Pfam" id="PF07995">
    <property type="entry name" value="GSDH"/>
    <property type="match status" value="1"/>
</dbReference>
<evidence type="ECO:0000259" key="2">
    <source>
        <dbReference type="PROSITE" id="PS50022"/>
    </source>
</evidence>
<dbReference type="SUPFAM" id="SSF49785">
    <property type="entry name" value="Galactose-binding domain-like"/>
    <property type="match status" value="5"/>
</dbReference>
<dbReference type="InterPro" id="IPR008979">
    <property type="entry name" value="Galactose-bd-like_sf"/>
</dbReference>
<dbReference type="Proteomes" id="UP001168380">
    <property type="component" value="Unassembled WGS sequence"/>
</dbReference>
<feature type="domain" description="F5/8 type C" evidence="2">
    <location>
        <begin position="432"/>
        <end position="572"/>
    </location>
</feature>
<dbReference type="PROSITE" id="PS50022">
    <property type="entry name" value="FA58C_3"/>
    <property type="match status" value="5"/>
</dbReference>
<dbReference type="InterPro" id="IPR029010">
    <property type="entry name" value="ThuA-like"/>
</dbReference>
<dbReference type="PANTHER" id="PTHR40469:SF2">
    <property type="entry name" value="GALACTOSE-BINDING DOMAIN-LIKE SUPERFAMILY PROTEIN"/>
    <property type="match status" value="1"/>
</dbReference>
<dbReference type="Gene3D" id="3.40.50.880">
    <property type="match status" value="1"/>
</dbReference>
<evidence type="ECO:0000313" key="3">
    <source>
        <dbReference type="EMBL" id="MDO3380700.1"/>
    </source>
</evidence>
<feature type="domain" description="F5/8 type C" evidence="2">
    <location>
        <begin position="1146"/>
        <end position="1282"/>
    </location>
</feature>
<feature type="domain" description="F5/8 type C" evidence="2">
    <location>
        <begin position="911"/>
        <end position="1054"/>
    </location>
</feature>
<feature type="domain" description="F5/8 type C" evidence="2">
    <location>
        <begin position="1606"/>
        <end position="1743"/>
    </location>
</feature>
<name>A0ABT8T9Y0_9GAMM</name>
<accession>A0ABT8T9Y0</accession>
<feature type="signal peptide" evidence="1">
    <location>
        <begin position="1"/>
        <end position="36"/>
    </location>
</feature>
<proteinExistence type="predicted"/>
<gene>
    <name evidence="3" type="ORF">QWI16_00860</name>
</gene>
<dbReference type="InterPro" id="IPR029062">
    <property type="entry name" value="Class_I_gatase-like"/>
</dbReference>
<dbReference type="RefSeq" id="WP_302710823.1">
    <property type="nucleotide sequence ID" value="NZ_JAULRT010000031.1"/>
</dbReference>
<dbReference type="Gene3D" id="2.60.120.260">
    <property type="entry name" value="Galactose-binding domain-like"/>
    <property type="match status" value="5"/>
</dbReference>
<dbReference type="Gene3D" id="2.120.10.30">
    <property type="entry name" value="TolB, C-terminal domain"/>
    <property type="match status" value="1"/>
</dbReference>
<keyword evidence="4" id="KW-1185">Reference proteome</keyword>